<keyword evidence="4 6" id="KW-1133">Transmembrane helix</keyword>
<dbReference type="InterPro" id="IPR002781">
    <property type="entry name" value="TM_pro_TauE-like"/>
</dbReference>
<keyword evidence="8" id="KW-1185">Reference proteome</keyword>
<keyword evidence="6" id="KW-1003">Cell membrane</keyword>
<feature type="transmembrane region" description="Helical" evidence="6">
    <location>
        <begin position="232"/>
        <end position="253"/>
    </location>
</feature>
<proteinExistence type="inferred from homology"/>
<dbReference type="RefSeq" id="WP_030196094.1">
    <property type="nucleotide sequence ID" value="NZ_BMNZ01000004.1"/>
</dbReference>
<evidence type="ECO:0000256" key="5">
    <source>
        <dbReference type="ARBA" id="ARBA00023136"/>
    </source>
</evidence>
<keyword evidence="3 6" id="KW-0812">Transmembrane</keyword>
<evidence type="ECO:0000256" key="6">
    <source>
        <dbReference type="RuleBase" id="RU363041"/>
    </source>
</evidence>
<feature type="transmembrane region" description="Helical" evidence="6">
    <location>
        <begin position="99"/>
        <end position="116"/>
    </location>
</feature>
<protein>
    <recommendedName>
        <fullName evidence="6">Probable membrane transporter protein</fullName>
    </recommendedName>
</protein>
<feature type="transmembrane region" description="Helical" evidence="6">
    <location>
        <begin position="75"/>
        <end position="93"/>
    </location>
</feature>
<evidence type="ECO:0000313" key="8">
    <source>
        <dbReference type="Proteomes" id="UP000623461"/>
    </source>
</evidence>
<evidence type="ECO:0000256" key="3">
    <source>
        <dbReference type="ARBA" id="ARBA00022692"/>
    </source>
</evidence>
<evidence type="ECO:0000313" key="7">
    <source>
        <dbReference type="EMBL" id="GGM96357.1"/>
    </source>
</evidence>
<sequence>MTSLLLPALLGLVVGLVMGALGGGGAVIAVPVLVYLLDQPIREATTISLVVVLFGAVVGLVSMRGEGRVDWRTGLVFGGLGLGGSVLGARLSVLADPRVLMAGFAVLLAVVGAITWRHARRDETAARRSDEVSLTQLVPTAFGVGTLTGFFGVGGGFVTVPALAVVMRLPALVATSTSLVVIAVNAAAALATRLLGGGVPGLPWGLVTVFAAATGAGTWAGNRLAGRARGAVLLRAFAVLLVVLAVVVGTEALRS</sequence>
<dbReference type="InterPro" id="IPR051598">
    <property type="entry name" value="TSUP/Inactive_protease-like"/>
</dbReference>
<evidence type="ECO:0000256" key="1">
    <source>
        <dbReference type="ARBA" id="ARBA00004141"/>
    </source>
</evidence>
<feature type="transmembrane region" description="Helical" evidence="6">
    <location>
        <begin position="202"/>
        <end position="220"/>
    </location>
</feature>
<dbReference type="Proteomes" id="UP000623461">
    <property type="component" value="Unassembled WGS sequence"/>
</dbReference>
<feature type="transmembrane region" description="Helical" evidence="6">
    <location>
        <begin position="45"/>
        <end position="63"/>
    </location>
</feature>
<dbReference type="PANTHER" id="PTHR43701">
    <property type="entry name" value="MEMBRANE TRANSPORTER PROTEIN MJ0441-RELATED"/>
    <property type="match status" value="1"/>
</dbReference>
<dbReference type="PANTHER" id="PTHR43701:SF2">
    <property type="entry name" value="MEMBRANE TRANSPORTER PROTEIN YJNA-RELATED"/>
    <property type="match status" value="1"/>
</dbReference>
<gene>
    <name evidence="7" type="ORF">GCM10009721_23680</name>
</gene>
<keyword evidence="5 6" id="KW-0472">Membrane</keyword>
<dbReference type="EMBL" id="BMNZ01000004">
    <property type="protein sequence ID" value="GGM96357.1"/>
    <property type="molecule type" value="Genomic_DNA"/>
</dbReference>
<accession>A0ABQ2HZQ0</accession>
<evidence type="ECO:0000256" key="4">
    <source>
        <dbReference type="ARBA" id="ARBA00022989"/>
    </source>
</evidence>
<evidence type="ECO:0000256" key="2">
    <source>
        <dbReference type="ARBA" id="ARBA00009142"/>
    </source>
</evidence>
<feature type="transmembrane region" description="Helical" evidence="6">
    <location>
        <begin position="169"/>
        <end position="190"/>
    </location>
</feature>
<comment type="subcellular location">
    <subcellularLocation>
        <location evidence="6">Cell membrane</location>
        <topology evidence="6">Multi-pass membrane protein</topology>
    </subcellularLocation>
    <subcellularLocation>
        <location evidence="1">Membrane</location>
        <topology evidence="1">Multi-pass membrane protein</topology>
    </subcellularLocation>
</comment>
<feature type="transmembrane region" description="Helical" evidence="6">
    <location>
        <begin position="137"/>
        <end position="163"/>
    </location>
</feature>
<comment type="similarity">
    <text evidence="2 6">Belongs to the 4-toluene sulfonate uptake permease (TSUP) (TC 2.A.102) family.</text>
</comment>
<name>A0ABQ2HZQ0_9MICO</name>
<reference evidence="8" key="1">
    <citation type="journal article" date="2019" name="Int. J. Syst. Evol. Microbiol.">
        <title>The Global Catalogue of Microorganisms (GCM) 10K type strain sequencing project: providing services to taxonomists for standard genome sequencing and annotation.</title>
        <authorList>
            <consortium name="The Broad Institute Genomics Platform"/>
            <consortium name="The Broad Institute Genome Sequencing Center for Infectious Disease"/>
            <person name="Wu L."/>
            <person name="Ma J."/>
        </authorList>
    </citation>
    <scope>NUCLEOTIDE SEQUENCE [LARGE SCALE GENOMIC DNA]</scope>
    <source>
        <strain evidence="8">JCM 1365</strain>
    </source>
</reference>
<dbReference type="Pfam" id="PF01925">
    <property type="entry name" value="TauE"/>
    <property type="match status" value="1"/>
</dbReference>
<organism evidence="7 8">
    <name type="scientific">Terrabacter tumescens</name>
    <dbReference type="NCBI Taxonomy" id="60443"/>
    <lineage>
        <taxon>Bacteria</taxon>
        <taxon>Bacillati</taxon>
        <taxon>Actinomycetota</taxon>
        <taxon>Actinomycetes</taxon>
        <taxon>Micrococcales</taxon>
        <taxon>Intrasporangiaceae</taxon>
        <taxon>Terrabacter</taxon>
    </lineage>
</organism>
<comment type="caution">
    <text evidence="7">The sequence shown here is derived from an EMBL/GenBank/DDBJ whole genome shotgun (WGS) entry which is preliminary data.</text>
</comment>